<organism evidence="1 2">
    <name type="scientific">Trichomonas vaginalis (strain ATCC PRA-98 / G3)</name>
    <dbReference type="NCBI Taxonomy" id="412133"/>
    <lineage>
        <taxon>Eukaryota</taxon>
        <taxon>Metamonada</taxon>
        <taxon>Parabasalia</taxon>
        <taxon>Trichomonadida</taxon>
        <taxon>Trichomonadidae</taxon>
        <taxon>Trichomonas</taxon>
    </lineage>
</organism>
<dbReference type="EMBL" id="DS113895">
    <property type="protein sequence ID" value="EAX93725.1"/>
    <property type="molecule type" value="Genomic_DNA"/>
</dbReference>
<gene>
    <name evidence="1" type="ORF">TVAG_354640</name>
</gene>
<protein>
    <recommendedName>
        <fullName evidence="3">Glucosidase II beta subunit N-terminal domain-containing protein</fullName>
    </recommendedName>
</protein>
<dbReference type="VEuPathDB" id="TrichDB:TVAG_354640"/>
<evidence type="ECO:0008006" key="3">
    <source>
        <dbReference type="Google" id="ProtNLM"/>
    </source>
</evidence>
<sequence length="352" mass="41382">MILLTIIATEQTSNADYFFDRKQNVFHCFTGDLNLTLSKYNDSVCDCCDGSDEYENPAVTCRNTCYINVSLFNETIVNRFKRAVELSEANRRSSVNRRNEMTQIESKQVFKTLFYQNLQSACQFDQSYYTYKINKISFDMLNITKDPQDYWNESMNPLYRGRYNKYLEEEKSIREDALTKAVDIQNFTFVHEFSKLHDLQKKSNETCLQYEQRINKSTNLVSKMRTMQSLDFGQNDEFVEYTLGVFQANFTYNGTNYTVLIDNLRSISLFSEGKIETFDNLVQVRKSFIFESFLGNKFVLLFRCYDEIIPLAYGNYDKYSHCLILGAPAVCPTEFSNENLISFYREAQYFLK</sequence>
<reference evidence="1" key="1">
    <citation type="submission" date="2006-10" db="EMBL/GenBank/DDBJ databases">
        <authorList>
            <person name="Amadeo P."/>
            <person name="Zhao Q."/>
            <person name="Wortman J."/>
            <person name="Fraser-Liggett C."/>
            <person name="Carlton J."/>
        </authorList>
    </citation>
    <scope>NUCLEOTIDE SEQUENCE</scope>
    <source>
        <strain evidence="1">G3</strain>
    </source>
</reference>
<reference evidence="1" key="2">
    <citation type="journal article" date="2007" name="Science">
        <title>Draft genome sequence of the sexually transmitted pathogen Trichomonas vaginalis.</title>
        <authorList>
            <person name="Carlton J.M."/>
            <person name="Hirt R.P."/>
            <person name="Silva J.C."/>
            <person name="Delcher A.L."/>
            <person name="Schatz M."/>
            <person name="Zhao Q."/>
            <person name="Wortman J.R."/>
            <person name="Bidwell S.L."/>
            <person name="Alsmark U.C.M."/>
            <person name="Besteiro S."/>
            <person name="Sicheritz-Ponten T."/>
            <person name="Noel C.J."/>
            <person name="Dacks J.B."/>
            <person name="Foster P.G."/>
            <person name="Simillion C."/>
            <person name="Van de Peer Y."/>
            <person name="Miranda-Saavedra D."/>
            <person name="Barton G.J."/>
            <person name="Westrop G.D."/>
            <person name="Mueller S."/>
            <person name="Dessi D."/>
            <person name="Fiori P.L."/>
            <person name="Ren Q."/>
            <person name="Paulsen I."/>
            <person name="Zhang H."/>
            <person name="Bastida-Corcuera F.D."/>
            <person name="Simoes-Barbosa A."/>
            <person name="Brown M.T."/>
            <person name="Hayes R.D."/>
            <person name="Mukherjee M."/>
            <person name="Okumura C.Y."/>
            <person name="Schneider R."/>
            <person name="Smith A.J."/>
            <person name="Vanacova S."/>
            <person name="Villalvazo M."/>
            <person name="Haas B.J."/>
            <person name="Pertea M."/>
            <person name="Feldblyum T.V."/>
            <person name="Utterback T.R."/>
            <person name="Shu C.L."/>
            <person name="Osoegawa K."/>
            <person name="de Jong P.J."/>
            <person name="Hrdy I."/>
            <person name="Horvathova L."/>
            <person name="Zubacova Z."/>
            <person name="Dolezal P."/>
            <person name="Malik S.B."/>
            <person name="Logsdon J.M. Jr."/>
            <person name="Henze K."/>
            <person name="Gupta A."/>
            <person name="Wang C.C."/>
            <person name="Dunne R.L."/>
            <person name="Upcroft J.A."/>
            <person name="Upcroft P."/>
            <person name="White O."/>
            <person name="Salzberg S.L."/>
            <person name="Tang P."/>
            <person name="Chiu C.-H."/>
            <person name="Lee Y.-S."/>
            <person name="Embley T.M."/>
            <person name="Coombs G.H."/>
            <person name="Mottram J.C."/>
            <person name="Tachezy J."/>
            <person name="Fraser-Liggett C.M."/>
            <person name="Johnson P.J."/>
        </authorList>
    </citation>
    <scope>NUCLEOTIDE SEQUENCE [LARGE SCALE GENOMIC DNA]</scope>
    <source>
        <strain evidence="1">G3</strain>
    </source>
</reference>
<dbReference type="STRING" id="5722.A2FMZ6"/>
<accession>A2FMZ6</accession>
<dbReference type="VEuPathDB" id="TrichDB:TVAGG3_0833180"/>
<proteinExistence type="predicted"/>
<dbReference type="AlphaFoldDB" id="A2FMZ6"/>
<keyword evidence="2" id="KW-1185">Reference proteome</keyword>
<dbReference type="PANTHER" id="PTHR12630:SF1">
    <property type="entry name" value="GLUCOSIDASE 2 SUBUNIT BETA"/>
    <property type="match status" value="1"/>
</dbReference>
<dbReference type="Proteomes" id="UP000001542">
    <property type="component" value="Unassembled WGS sequence"/>
</dbReference>
<dbReference type="PANTHER" id="PTHR12630">
    <property type="entry name" value="N-LINKED OLIGOSACCHARIDE PROCESSING"/>
    <property type="match status" value="1"/>
</dbReference>
<dbReference type="RefSeq" id="XP_001306655.1">
    <property type="nucleotide sequence ID" value="XM_001306654.1"/>
</dbReference>
<evidence type="ECO:0000313" key="1">
    <source>
        <dbReference type="EMBL" id="EAX93725.1"/>
    </source>
</evidence>
<dbReference type="OrthoDB" id="28322at2759"/>
<dbReference type="KEGG" id="tva:4751447"/>
<evidence type="ECO:0000313" key="2">
    <source>
        <dbReference type="Proteomes" id="UP000001542"/>
    </source>
</evidence>
<dbReference type="InParanoid" id="A2FMZ6"/>
<dbReference type="SMR" id="A2FMZ6"/>
<dbReference type="InterPro" id="IPR039794">
    <property type="entry name" value="Gtb1-like"/>
</dbReference>
<name>A2FMZ6_TRIV3</name>